<dbReference type="GO" id="GO:0046872">
    <property type="term" value="F:metal ion binding"/>
    <property type="evidence" value="ECO:0007669"/>
    <property type="project" value="UniProtKB-KW"/>
</dbReference>
<feature type="compositionally biased region" description="Basic and acidic residues" evidence="5">
    <location>
        <begin position="958"/>
        <end position="990"/>
    </location>
</feature>
<dbReference type="STRING" id="105785.A0A2J7PXS8"/>
<dbReference type="InterPro" id="IPR001781">
    <property type="entry name" value="Znf_LIM"/>
</dbReference>
<dbReference type="EMBL" id="NEVH01020852">
    <property type="protein sequence ID" value="PNF21124.1"/>
    <property type="molecule type" value="Genomic_DNA"/>
</dbReference>
<feature type="compositionally biased region" description="Basic and acidic residues" evidence="5">
    <location>
        <begin position="1167"/>
        <end position="1177"/>
    </location>
</feature>
<sequence>MADVAKTVKVVSNSSACGVSLCELTSNNIEADSLDIHNRSSSNPDSTDLTLNLPSPDEETSLQELIESELALRKELIESQFSPRFSSYADTVGEVDGTDAIGVKQIDSSPVKSSPTILFAENCDEADYEALDVNTQFILAERNHSFQTFTGNDMFFFNTLDDTQMNGIDPCLKDEQDLADPFLEEEPNIVESEIESTQEPNEIETCSISYPEAVDECLHESSESDCVTDSSVLKDGIDQITLSTFDPFTTIVDSSKSEPIDNPDIVETPSSECADSDFICIQADISNDDLINGTGSKSVGGVHPSQNLDESLGACDYVETMPEEVLLDEGIPTNDVVSVNVSNSMEEFECGSNGLLQSVGRVVTNVFDTVDIDDDEIPVTPEEATSKVMEESVNYKVIIPEIDIIPPDDNEISESELVSNEELSIASDGHGPEVELTNGLAEDEFANWTTVAEALETEEETRQISEIPEDLGPADTDVHVHADDIVPEVCSPKNTDSSYSDSEKSEFVMTKTAEKKTKKKKSEGEDTIKIKKTKKTKKSDPEKENISVANSGLTHVGSVTNNEVEMSPKECIHADGKIMDDDLSSVSVKVLKSTYANQNHAWPSKEMMKEIDEDIQLCGPIQSLKQTYCNQAQKTYRKQDNPEKKEVIETGISIKELKSSFSKFDQLSKKTVLHVRSVDAAKVQKQFNQTAESAPEQTSNCKSCGKQVFQMEQVKAERAVWHKNCFRCKECNKQLTVDIYSSHEGQVYCKPHFRELFKPKAVVDEDAELPRLRKPELIIRENQPIELPPEVVRASDKPDLGLEELSTLNVKSRYQVFEKSETTGGSELERSPSSVGVKRSPSILSKLARFQAKGMDIGVTDDSLNGIPYEESSTSSDEEEEVEGEEGEADRELIRSNRKQRERPVSFSKMEDIKCRWESGQAAWREEQRQERKQEIQNIRSRLFLGKQGKMKEMYEQAVKDSENMTTKKEVGVRSEKAKSIKEKFERGEVLPDDDAAEEDDRSKKGMEEDMSVFEAGISKKSRSLFLELDATAVKTQQQQQQQQPLLSPLKSPLTKDDPRRRLRETVLLRQPSEDVVRSSDFIEDVKVETAEVSNKFKFFETYKAPEKERKQFRITPPREGQVKVSSPDREIYRDPDIVRSEDKLEDDEVMKTNTAKKMLSIFRQLEENASKEDIPDGPKPLKRFTPPPDYRRDSGSSEEETESEEEDEDEEEEEEEGDVNPNIVRSSDKIEDEFLKQAQNAARAKALRAKFERWEEKENRANANAATNASHAVGNLNGSLELDQSSEHTSIDTTKSLRARFESLKNESQQPKERIPRPKVNRFVEIQTTCAEFCSFCEKKVYPLEKVETGGKLLHKQCFRCLQCNCILRMETYTLNNGKLYCIPHFKQLFIAKGNYEEGFGLDQHKRKWSNRNNSEDDLLNSLNSSPEN</sequence>
<dbReference type="CDD" id="cd09445">
    <property type="entry name" value="LIM_Mical_like_2"/>
    <property type="match status" value="1"/>
</dbReference>
<feature type="compositionally biased region" description="Polar residues" evidence="5">
    <location>
        <begin position="39"/>
        <end position="53"/>
    </location>
</feature>
<feature type="domain" description="LIM zinc-binding" evidence="6">
    <location>
        <begin position="699"/>
        <end position="759"/>
    </location>
</feature>
<feature type="region of interest" description="Disordered" evidence="5">
    <location>
        <begin position="1110"/>
        <end position="1151"/>
    </location>
</feature>
<dbReference type="Proteomes" id="UP000235965">
    <property type="component" value="Unassembled WGS sequence"/>
</dbReference>
<keyword evidence="1 4" id="KW-0479">Metal-binding</keyword>
<feature type="region of interest" description="Disordered" evidence="5">
    <location>
        <begin position="488"/>
        <end position="525"/>
    </location>
</feature>
<evidence type="ECO:0000313" key="7">
    <source>
        <dbReference type="EMBL" id="PNF21124.1"/>
    </source>
</evidence>
<proteinExistence type="predicted"/>
<feature type="domain" description="LIM zinc-binding" evidence="6">
    <location>
        <begin position="1333"/>
        <end position="1393"/>
    </location>
</feature>
<feature type="region of interest" description="Disordered" evidence="5">
    <location>
        <begin position="1167"/>
        <end position="1226"/>
    </location>
</feature>
<comment type="caution">
    <text evidence="7">The sequence shown here is derived from an EMBL/GenBank/DDBJ whole genome shotgun (WGS) entry which is preliminary data.</text>
</comment>
<dbReference type="SMART" id="SM00132">
    <property type="entry name" value="LIM"/>
    <property type="match status" value="2"/>
</dbReference>
<evidence type="ECO:0000313" key="8">
    <source>
        <dbReference type="Proteomes" id="UP000235965"/>
    </source>
</evidence>
<keyword evidence="3 4" id="KW-0440">LIM domain</keyword>
<dbReference type="Gene3D" id="2.10.110.10">
    <property type="entry name" value="Cysteine Rich Protein"/>
    <property type="match status" value="2"/>
</dbReference>
<name>A0A2J7PXS8_9NEOP</name>
<evidence type="ECO:0000259" key="6">
    <source>
        <dbReference type="PROSITE" id="PS50023"/>
    </source>
</evidence>
<feature type="region of interest" description="Disordered" evidence="5">
    <location>
        <begin position="858"/>
        <end position="907"/>
    </location>
</feature>
<evidence type="ECO:0000256" key="3">
    <source>
        <dbReference type="ARBA" id="ARBA00023038"/>
    </source>
</evidence>
<feature type="compositionally biased region" description="Acidic residues" evidence="5">
    <location>
        <begin position="1197"/>
        <end position="1219"/>
    </location>
</feature>
<feature type="region of interest" description="Disordered" evidence="5">
    <location>
        <begin position="958"/>
        <end position="1014"/>
    </location>
</feature>
<reference evidence="7 8" key="1">
    <citation type="submission" date="2017-12" db="EMBL/GenBank/DDBJ databases">
        <title>Hemimetabolous genomes reveal molecular basis of termite eusociality.</title>
        <authorList>
            <person name="Harrison M.C."/>
            <person name="Jongepier E."/>
            <person name="Robertson H.M."/>
            <person name="Arning N."/>
            <person name="Bitard-Feildel T."/>
            <person name="Chao H."/>
            <person name="Childers C.P."/>
            <person name="Dinh H."/>
            <person name="Doddapaneni H."/>
            <person name="Dugan S."/>
            <person name="Gowin J."/>
            <person name="Greiner C."/>
            <person name="Han Y."/>
            <person name="Hu H."/>
            <person name="Hughes D.S.T."/>
            <person name="Huylmans A.-K."/>
            <person name="Kemena C."/>
            <person name="Kremer L.P.M."/>
            <person name="Lee S.L."/>
            <person name="Lopez-Ezquerra A."/>
            <person name="Mallet L."/>
            <person name="Monroy-Kuhn J.M."/>
            <person name="Moser A."/>
            <person name="Murali S.C."/>
            <person name="Muzny D.M."/>
            <person name="Otani S."/>
            <person name="Piulachs M.-D."/>
            <person name="Poelchau M."/>
            <person name="Qu J."/>
            <person name="Schaub F."/>
            <person name="Wada-Katsumata A."/>
            <person name="Worley K.C."/>
            <person name="Xie Q."/>
            <person name="Ylla G."/>
            <person name="Poulsen M."/>
            <person name="Gibbs R.A."/>
            <person name="Schal C."/>
            <person name="Richards S."/>
            <person name="Belles X."/>
            <person name="Korb J."/>
            <person name="Bornberg-Bauer E."/>
        </authorList>
    </citation>
    <scope>NUCLEOTIDE SEQUENCE [LARGE SCALE GENOMIC DNA]</scope>
    <source>
        <tissue evidence="7">Whole body</tissue>
    </source>
</reference>
<feature type="compositionally biased region" description="Acidic residues" evidence="5">
    <location>
        <begin position="876"/>
        <end position="889"/>
    </location>
</feature>
<organism evidence="7 8">
    <name type="scientific">Cryptotermes secundus</name>
    <dbReference type="NCBI Taxonomy" id="105785"/>
    <lineage>
        <taxon>Eukaryota</taxon>
        <taxon>Metazoa</taxon>
        <taxon>Ecdysozoa</taxon>
        <taxon>Arthropoda</taxon>
        <taxon>Hexapoda</taxon>
        <taxon>Insecta</taxon>
        <taxon>Pterygota</taxon>
        <taxon>Neoptera</taxon>
        <taxon>Polyneoptera</taxon>
        <taxon>Dictyoptera</taxon>
        <taxon>Blattodea</taxon>
        <taxon>Blattoidea</taxon>
        <taxon>Termitoidae</taxon>
        <taxon>Kalotermitidae</taxon>
        <taxon>Cryptotermitinae</taxon>
        <taxon>Cryptotermes</taxon>
    </lineage>
</organism>
<dbReference type="Pfam" id="PF00412">
    <property type="entry name" value="LIM"/>
    <property type="match status" value="2"/>
</dbReference>
<feature type="region of interest" description="Disordered" evidence="5">
    <location>
        <begin position="819"/>
        <end position="838"/>
    </location>
</feature>
<accession>A0A2J7PXS8</accession>
<feature type="compositionally biased region" description="Low complexity" evidence="5">
    <location>
        <begin position="1037"/>
        <end position="1053"/>
    </location>
</feature>
<dbReference type="CDD" id="cd09358">
    <property type="entry name" value="LIM_Mical_like"/>
    <property type="match status" value="1"/>
</dbReference>
<protein>
    <recommendedName>
        <fullName evidence="6">LIM zinc-binding domain-containing protein</fullName>
    </recommendedName>
</protein>
<dbReference type="InParanoid" id="A0A2J7PXS8"/>
<evidence type="ECO:0000256" key="1">
    <source>
        <dbReference type="ARBA" id="ARBA00022723"/>
    </source>
</evidence>
<dbReference type="SUPFAM" id="SSF57716">
    <property type="entry name" value="Glucocorticoid receptor-like (DNA-binding domain)"/>
    <property type="match status" value="4"/>
</dbReference>
<dbReference type="PANTHER" id="PTHR24206">
    <property type="entry name" value="OS06G0237300 PROTEIN"/>
    <property type="match status" value="1"/>
</dbReference>
<dbReference type="PROSITE" id="PS00478">
    <property type="entry name" value="LIM_DOMAIN_1"/>
    <property type="match status" value="1"/>
</dbReference>
<evidence type="ECO:0000256" key="4">
    <source>
        <dbReference type="PROSITE-ProRule" id="PRU00125"/>
    </source>
</evidence>
<feature type="compositionally biased region" description="Acidic residues" evidence="5">
    <location>
        <begin position="991"/>
        <end position="1000"/>
    </location>
</feature>
<gene>
    <name evidence="7" type="ORF">B7P43_G05074</name>
</gene>
<keyword evidence="8" id="KW-1185">Reference proteome</keyword>
<feature type="compositionally biased region" description="Basic and acidic residues" evidence="5">
    <location>
        <begin position="1054"/>
        <end position="1063"/>
    </location>
</feature>
<dbReference type="OrthoDB" id="25654at2759"/>
<dbReference type="PROSITE" id="PS50023">
    <property type="entry name" value="LIM_DOMAIN_2"/>
    <property type="match status" value="2"/>
</dbReference>
<evidence type="ECO:0000256" key="5">
    <source>
        <dbReference type="SAM" id="MobiDB-lite"/>
    </source>
</evidence>
<feature type="region of interest" description="Disordered" evidence="5">
    <location>
        <begin position="37"/>
        <end position="58"/>
    </location>
</feature>
<feature type="compositionally biased region" description="Basic and acidic residues" evidence="5">
    <location>
        <begin position="1127"/>
        <end position="1143"/>
    </location>
</feature>
<evidence type="ECO:0000256" key="2">
    <source>
        <dbReference type="ARBA" id="ARBA00022833"/>
    </source>
</evidence>
<keyword evidence="2 4" id="KW-0862">Zinc</keyword>
<feature type="region of interest" description="Disordered" evidence="5">
    <location>
        <begin position="1034"/>
        <end position="1063"/>
    </location>
</feature>